<comment type="caution">
    <text evidence="6">The sequence shown here is derived from an EMBL/GenBank/DDBJ whole genome shotgun (WGS) entry which is preliminary data.</text>
</comment>
<dbReference type="InterPro" id="IPR008775">
    <property type="entry name" value="Phytyl_CoA_dOase-like"/>
</dbReference>
<dbReference type="SUPFAM" id="SSF51197">
    <property type="entry name" value="Clavaminate synthase-like"/>
    <property type="match status" value="1"/>
</dbReference>
<evidence type="ECO:0000313" key="5">
    <source>
        <dbReference type="EMBL" id="CAF1232391.1"/>
    </source>
</evidence>
<evidence type="ECO:0000313" key="7">
    <source>
        <dbReference type="Proteomes" id="UP000663828"/>
    </source>
</evidence>
<evidence type="ECO:0008006" key="8">
    <source>
        <dbReference type="Google" id="ProtNLM"/>
    </source>
</evidence>
<dbReference type="Proteomes" id="UP000663852">
    <property type="component" value="Unassembled WGS sequence"/>
</dbReference>
<dbReference type="GO" id="GO:0046872">
    <property type="term" value="F:metal ion binding"/>
    <property type="evidence" value="ECO:0007669"/>
    <property type="project" value="UniProtKB-KW"/>
</dbReference>
<keyword evidence="2" id="KW-0479">Metal-binding</keyword>
<comment type="similarity">
    <text evidence="4">Belongs to the PhyH family. PHYHD1 subfamily.</text>
</comment>
<evidence type="ECO:0000256" key="4">
    <source>
        <dbReference type="ARBA" id="ARBA00038356"/>
    </source>
</evidence>
<dbReference type="OrthoDB" id="445007at2759"/>
<name>A0A815PUG7_ADIRI</name>
<dbReference type="EMBL" id="CAJNOJ010000167">
    <property type="protein sequence ID" value="CAF1232391.1"/>
    <property type="molecule type" value="Genomic_DNA"/>
</dbReference>
<evidence type="ECO:0000256" key="1">
    <source>
        <dbReference type="ARBA" id="ARBA00001962"/>
    </source>
</evidence>
<keyword evidence="3" id="KW-0408">Iron</keyword>
<dbReference type="EMBL" id="CAJNOR010003850">
    <property type="protein sequence ID" value="CAF1453654.1"/>
    <property type="molecule type" value="Genomic_DNA"/>
</dbReference>
<dbReference type="Pfam" id="PF05721">
    <property type="entry name" value="PhyH"/>
    <property type="match status" value="1"/>
</dbReference>
<protein>
    <recommendedName>
        <fullName evidence="8">Phytanoyl-CoA dioxygenase</fullName>
    </recommendedName>
</protein>
<dbReference type="PANTHER" id="PTHR20883">
    <property type="entry name" value="PHYTANOYL-COA DIOXYGENASE DOMAIN CONTAINING 1"/>
    <property type="match status" value="1"/>
</dbReference>
<dbReference type="Proteomes" id="UP000663828">
    <property type="component" value="Unassembled WGS sequence"/>
</dbReference>
<evidence type="ECO:0000256" key="3">
    <source>
        <dbReference type="ARBA" id="ARBA00023004"/>
    </source>
</evidence>
<comment type="cofactor">
    <cofactor evidence="1">
        <name>Fe cation</name>
        <dbReference type="ChEBI" id="CHEBI:24875"/>
    </cofactor>
</comment>
<proteinExistence type="inferred from homology"/>
<keyword evidence="7" id="KW-1185">Reference proteome</keyword>
<sequence>MLTEEQIQRYEQEGFFVIERFLTPEECEELKTIAHEMINDWEPDTDYSWLYGDNETKQRILQQRMIDSGDTISYSIESDAVNPNTGKLNRDKHLVISRIGHALHILNPYFKKFTYSDKIKAIGRDLNLVKPAIRQSMYMFKQPFIGGKIPSHRDSTYVFNDPFKVVGIWIALEDATIENGCLWFIPKSNSESTKRRYIRNPDENEYKQGKLLVFKGEEQYDEKRFVPVEVKAGDCVLIHGEVVHKSEPNKSAKSRQIYALHLFETYNSVYSKENWLQLSTPFPLLYDDSPSCEIAEGRQ</sequence>
<evidence type="ECO:0000256" key="2">
    <source>
        <dbReference type="ARBA" id="ARBA00022723"/>
    </source>
</evidence>
<dbReference type="Gene3D" id="2.60.120.620">
    <property type="entry name" value="q2cbj1_9rhob like domain"/>
    <property type="match status" value="1"/>
</dbReference>
<dbReference type="AlphaFoldDB" id="A0A815PUG7"/>
<evidence type="ECO:0000313" key="6">
    <source>
        <dbReference type="EMBL" id="CAF1453654.1"/>
    </source>
</evidence>
<organism evidence="6 7">
    <name type="scientific">Adineta ricciae</name>
    <name type="common">Rotifer</name>
    <dbReference type="NCBI Taxonomy" id="249248"/>
    <lineage>
        <taxon>Eukaryota</taxon>
        <taxon>Metazoa</taxon>
        <taxon>Spiralia</taxon>
        <taxon>Gnathifera</taxon>
        <taxon>Rotifera</taxon>
        <taxon>Eurotatoria</taxon>
        <taxon>Bdelloidea</taxon>
        <taxon>Adinetida</taxon>
        <taxon>Adinetidae</taxon>
        <taxon>Adineta</taxon>
    </lineage>
</organism>
<dbReference type="PANTHER" id="PTHR20883:SF15">
    <property type="entry name" value="PHYTANOYL-COA DIOXYGENASE DOMAIN-CONTAINING PROTEIN 1"/>
    <property type="match status" value="1"/>
</dbReference>
<gene>
    <name evidence="5" type="ORF">EDS130_LOCUS27004</name>
    <name evidence="6" type="ORF">XAT740_LOCUS37026</name>
</gene>
<reference evidence="6" key="1">
    <citation type="submission" date="2021-02" db="EMBL/GenBank/DDBJ databases">
        <authorList>
            <person name="Nowell W R."/>
        </authorList>
    </citation>
    <scope>NUCLEOTIDE SEQUENCE</scope>
</reference>
<accession>A0A815PUG7</accession>